<dbReference type="Gene3D" id="2.10.25.10">
    <property type="entry name" value="Laminin"/>
    <property type="match status" value="2"/>
</dbReference>
<name>A0A6H5I6U2_9HYME</name>
<dbReference type="GO" id="GO:0009887">
    <property type="term" value="P:animal organ morphogenesis"/>
    <property type="evidence" value="ECO:0007669"/>
    <property type="project" value="TreeGrafter"/>
</dbReference>
<keyword evidence="9" id="KW-1185">Reference proteome</keyword>
<keyword evidence="1" id="KW-0732">Signal</keyword>
<dbReference type="GO" id="GO:0005604">
    <property type="term" value="C:basement membrane"/>
    <property type="evidence" value="ECO:0007669"/>
    <property type="project" value="UniProtKB-ARBA"/>
</dbReference>
<dbReference type="EMBL" id="CADCXV010000503">
    <property type="protein sequence ID" value="CAB0030642.1"/>
    <property type="molecule type" value="Genomic_DNA"/>
</dbReference>
<evidence type="ECO:0000256" key="3">
    <source>
        <dbReference type="ARBA" id="ARBA00023157"/>
    </source>
</evidence>
<organism evidence="8 9">
    <name type="scientific">Trichogramma brassicae</name>
    <dbReference type="NCBI Taxonomy" id="86971"/>
    <lineage>
        <taxon>Eukaryota</taxon>
        <taxon>Metazoa</taxon>
        <taxon>Ecdysozoa</taxon>
        <taxon>Arthropoda</taxon>
        <taxon>Hexapoda</taxon>
        <taxon>Insecta</taxon>
        <taxon>Pterygota</taxon>
        <taxon>Neoptera</taxon>
        <taxon>Endopterygota</taxon>
        <taxon>Hymenoptera</taxon>
        <taxon>Apocrita</taxon>
        <taxon>Proctotrupomorpha</taxon>
        <taxon>Chalcidoidea</taxon>
        <taxon>Trichogrammatidae</taxon>
        <taxon>Trichogramma</taxon>
    </lineage>
</organism>
<dbReference type="InterPro" id="IPR002049">
    <property type="entry name" value="LE_dom"/>
</dbReference>
<sequence length="360" mass="40687">MKILNMYTNQHLETIHEYSIILNPMSSKAQIFLNILTNPLGPRCEVCADGHFGDPTGQFGPPTKCTECQCNGNVDPNAVGNCNRTTGDCLKCIYNTAGEHCDKCLSDVWKISADEATALAAKDCPACSTWYLMLSTSIGRSSRDWMIVLWSIWMGKVQQQLSTRLEIGPTSLASSSGEMSNLAKESRRLAEKLEAEARNIKEIAASAFNNSIAANKNAKDGINKQAKLDSLTKWSSPVRKQLNQAVQDVPSIQEKLTAAEESINFITEELYTAGVRRRRKPGTWRKRRRRNTLIRLQRDQRKVYRKWEGTDQRVADGQLPDATAMNDFWRQYLVSCGRTHRGRLISVVERECERIDPWRL</sequence>
<dbReference type="GO" id="GO:0048731">
    <property type="term" value="P:system development"/>
    <property type="evidence" value="ECO:0007669"/>
    <property type="project" value="UniProtKB-ARBA"/>
</dbReference>
<evidence type="ECO:0000256" key="2">
    <source>
        <dbReference type="ARBA" id="ARBA00022737"/>
    </source>
</evidence>
<proteinExistence type="predicted"/>
<dbReference type="Pfam" id="PF00053">
    <property type="entry name" value="EGF_laminin"/>
    <property type="match status" value="1"/>
</dbReference>
<keyword evidence="2" id="KW-0677">Repeat</keyword>
<protein>
    <recommendedName>
        <fullName evidence="7">Laminin EGF-like domain-containing protein</fullName>
    </recommendedName>
</protein>
<dbReference type="FunFam" id="2.10.25.10:FF:000188">
    <property type="entry name" value="Laminin subunit gamma 2"/>
    <property type="match status" value="1"/>
</dbReference>
<evidence type="ECO:0000256" key="4">
    <source>
        <dbReference type="ARBA" id="ARBA00023180"/>
    </source>
</evidence>
<dbReference type="SMART" id="SM00180">
    <property type="entry name" value="EGF_Lam"/>
    <property type="match status" value="1"/>
</dbReference>
<dbReference type="InterPro" id="IPR050440">
    <property type="entry name" value="Laminin/Netrin_ECM"/>
</dbReference>
<evidence type="ECO:0000313" key="8">
    <source>
        <dbReference type="EMBL" id="CAB0030642.1"/>
    </source>
</evidence>
<dbReference type="OrthoDB" id="2194416at2759"/>
<dbReference type="Proteomes" id="UP000479190">
    <property type="component" value="Unassembled WGS sequence"/>
</dbReference>
<evidence type="ECO:0000256" key="1">
    <source>
        <dbReference type="ARBA" id="ARBA00022729"/>
    </source>
</evidence>
<feature type="domain" description="Laminin EGF-like" evidence="7">
    <location>
        <begin position="89"/>
        <end position="124"/>
    </location>
</feature>
<dbReference type="PROSITE" id="PS01248">
    <property type="entry name" value="EGF_LAM_1"/>
    <property type="match status" value="1"/>
</dbReference>
<reference evidence="8 9" key="1">
    <citation type="submission" date="2020-02" db="EMBL/GenBank/DDBJ databases">
        <authorList>
            <person name="Ferguson B K."/>
        </authorList>
    </citation>
    <scope>NUCLEOTIDE SEQUENCE [LARGE SCALE GENOMIC DNA]</scope>
</reference>
<evidence type="ECO:0000256" key="5">
    <source>
        <dbReference type="ARBA" id="ARBA00023292"/>
    </source>
</evidence>
<keyword evidence="5" id="KW-0424">Laminin EGF-like domain</keyword>
<keyword evidence="3" id="KW-1015">Disulfide bond</keyword>
<keyword evidence="6" id="KW-0175">Coiled coil</keyword>
<dbReference type="AlphaFoldDB" id="A0A6H5I6U2"/>
<keyword evidence="4" id="KW-0325">Glycoprotein</keyword>
<feature type="coiled-coil region" evidence="6">
    <location>
        <begin position="179"/>
        <end position="210"/>
    </location>
</feature>
<gene>
    <name evidence="8" type="ORF">TBRA_LOCUS2638</name>
</gene>
<dbReference type="CDD" id="cd00055">
    <property type="entry name" value="EGF_Lam"/>
    <property type="match status" value="1"/>
</dbReference>
<evidence type="ECO:0000259" key="7">
    <source>
        <dbReference type="PROSITE" id="PS01248"/>
    </source>
</evidence>
<accession>A0A6H5I6U2</accession>
<evidence type="ECO:0000313" key="9">
    <source>
        <dbReference type="Proteomes" id="UP000479190"/>
    </source>
</evidence>
<dbReference type="PANTHER" id="PTHR10574:SF406">
    <property type="entry name" value="LAMININ SUBUNIT ALPHA 5"/>
    <property type="match status" value="1"/>
</dbReference>
<dbReference type="PANTHER" id="PTHR10574">
    <property type="entry name" value="NETRIN/LAMININ-RELATED"/>
    <property type="match status" value="1"/>
</dbReference>
<evidence type="ECO:0000256" key="6">
    <source>
        <dbReference type="SAM" id="Coils"/>
    </source>
</evidence>
<dbReference type="GO" id="GO:0009888">
    <property type="term" value="P:tissue development"/>
    <property type="evidence" value="ECO:0007669"/>
    <property type="project" value="TreeGrafter"/>
</dbReference>
<dbReference type="SUPFAM" id="SSF57196">
    <property type="entry name" value="EGF/Laminin"/>
    <property type="match status" value="2"/>
</dbReference>